<dbReference type="CDD" id="cd07377">
    <property type="entry name" value="WHTH_GntR"/>
    <property type="match status" value="1"/>
</dbReference>
<dbReference type="SMART" id="SM00345">
    <property type="entry name" value="HTH_GNTR"/>
    <property type="match status" value="1"/>
</dbReference>
<reference evidence="5" key="1">
    <citation type="submission" date="2020-10" db="EMBL/GenBank/DDBJ databases">
        <authorList>
            <person name="Gilroy R."/>
        </authorList>
    </citation>
    <scope>NUCLEOTIDE SEQUENCE</scope>
    <source>
        <strain evidence="5">G3-8215</strain>
    </source>
</reference>
<reference evidence="5" key="2">
    <citation type="journal article" date="2021" name="PeerJ">
        <title>Extensive microbial diversity within the chicken gut microbiome revealed by metagenomics and culture.</title>
        <authorList>
            <person name="Gilroy R."/>
            <person name="Ravi A."/>
            <person name="Getino M."/>
            <person name="Pursley I."/>
            <person name="Horton D.L."/>
            <person name="Alikhan N.F."/>
            <person name="Baker D."/>
            <person name="Gharbi K."/>
            <person name="Hall N."/>
            <person name="Watson M."/>
            <person name="Adriaenssens E.M."/>
            <person name="Foster-Nyarko E."/>
            <person name="Jarju S."/>
            <person name="Secka A."/>
            <person name="Antonio M."/>
            <person name="Oren A."/>
            <person name="Chaudhuri R.R."/>
            <person name="La Ragione R."/>
            <person name="Hildebrand F."/>
            <person name="Pallen M.J."/>
        </authorList>
    </citation>
    <scope>NUCLEOTIDE SEQUENCE</scope>
    <source>
        <strain evidence="5">G3-8215</strain>
    </source>
</reference>
<keyword evidence="3" id="KW-0804">Transcription</keyword>
<evidence type="ECO:0000256" key="2">
    <source>
        <dbReference type="ARBA" id="ARBA00023125"/>
    </source>
</evidence>
<protein>
    <submittedName>
        <fullName evidence="5">GntR family transcriptional regulator</fullName>
    </submittedName>
</protein>
<dbReference type="InterPro" id="IPR036390">
    <property type="entry name" value="WH_DNA-bd_sf"/>
</dbReference>
<keyword evidence="1" id="KW-0805">Transcription regulation</keyword>
<dbReference type="EMBL" id="JADILV010000041">
    <property type="protein sequence ID" value="MBO8483655.1"/>
    <property type="molecule type" value="Genomic_DNA"/>
</dbReference>
<dbReference type="GO" id="GO:0003677">
    <property type="term" value="F:DNA binding"/>
    <property type="evidence" value="ECO:0007669"/>
    <property type="project" value="UniProtKB-KW"/>
</dbReference>
<dbReference type="PANTHER" id="PTHR38445:SF10">
    <property type="entry name" value="GNTR-FAMILY TRANSCRIPTIONAL REGULATOR"/>
    <property type="match status" value="1"/>
</dbReference>
<keyword evidence="2" id="KW-0238">DNA-binding</keyword>
<dbReference type="Gene3D" id="1.10.287.100">
    <property type="match status" value="1"/>
</dbReference>
<feature type="domain" description="HTH gntR-type" evidence="4">
    <location>
        <begin position="8"/>
        <end position="76"/>
    </location>
</feature>
<evidence type="ECO:0000313" key="6">
    <source>
        <dbReference type="Proteomes" id="UP000725002"/>
    </source>
</evidence>
<evidence type="ECO:0000313" key="5">
    <source>
        <dbReference type="EMBL" id="MBO8483655.1"/>
    </source>
</evidence>
<dbReference type="AlphaFoldDB" id="A0A940IIE3"/>
<dbReference type="SUPFAM" id="SSF46785">
    <property type="entry name" value="Winged helix' DNA-binding domain"/>
    <property type="match status" value="1"/>
</dbReference>
<dbReference type="Pfam" id="PF00392">
    <property type="entry name" value="GntR"/>
    <property type="match status" value="1"/>
</dbReference>
<organism evidence="5 6">
    <name type="scientific">Candidatus Cryptobacteroides avicola</name>
    <dbReference type="NCBI Taxonomy" id="2840757"/>
    <lineage>
        <taxon>Bacteria</taxon>
        <taxon>Pseudomonadati</taxon>
        <taxon>Bacteroidota</taxon>
        <taxon>Bacteroidia</taxon>
        <taxon>Bacteroidales</taxon>
        <taxon>Candidatus Cryptobacteroides</taxon>
    </lineage>
</organism>
<dbReference type="InterPro" id="IPR000524">
    <property type="entry name" value="Tscrpt_reg_HTH_GntR"/>
</dbReference>
<name>A0A940IIE3_9BACT</name>
<comment type="caution">
    <text evidence="5">The sequence shown here is derived from an EMBL/GenBank/DDBJ whole genome shotgun (WGS) entry which is preliminary data.</text>
</comment>
<dbReference type="PROSITE" id="PS50949">
    <property type="entry name" value="HTH_GNTR"/>
    <property type="match status" value="1"/>
</dbReference>
<proteinExistence type="predicted"/>
<evidence type="ECO:0000256" key="3">
    <source>
        <dbReference type="ARBA" id="ARBA00023163"/>
    </source>
</evidence>
<accession>A0A940IIE3</accession>
<evidence type="ECO:0000256" key="1">
    <source>
        <dbReference type="ARBA" id="ARBA00023015"/>
    </source>
</evidence>
<evidence type="ECO:0000259" key="4">
    <source>
        <dbReference type="PROSITE" id="PS50949"/>
    </source>
</evidence>
<dbReference type="InterPro" id="IPR036388">
    <property type="entry name" value="WH-like_DNA-bd_sf"/>
</dbReference>
<sequence length="121" mass="14366">MTDFRQDKAIYRQMSDRLCDDILSGRYNAGDRIPSVRELSEMLEVNTNTVVRAYDQLTRQGIVFTRRGMGYFVSENARDIIMENKRKEFMEEKLPDLFRQMKLLGIPIETVEKLWENLHDD</sequence>
<gene>
    <name evidence="5" type="ORF">IAB75_06025</name>
</gene>
<dbReference type="Proteomes" id="UP000725002">
    <property type="component" value="Unassembled WGS sequence"/>
</dbReference>
<dbReference type="GO" id="GO:0003700">
    <property type="term" value="F:DNA-binding transcription factor activity"/>
    <property type="evidence" value="ECO:0007669"/>
    <property type="project" value="InterPro"/>
</dbReference>
<dbReference type="PANTHER" id="PTHR38445">
    <property type="entry name" value="HTH-TYPE TRANSCRIPTIONAL REPRESSOR YTRA"/>
    <property type="match status" value="1"/>
</dbReference>
<dbReference type="Gene3D" id="1.10.10.10">
    <property type="entry name" value="Winged helix-like DNA-binding domain superfamily/Winged helix DNA-binding domain"/>
    <property type="match status" value="1"/>
</dbReference>